<accession>G2QE35</accession>
<dbReference type="VEuPathDB" id="FungiDB:MYCTH_2303980"/>
<keyword evidence="1" id="KW-1133">Transmembrane helix</keyword>
<dbReference type="Pfam" id="PF06966">
    <property type="entry name" value="DUF1295"/>
    <property type="match status" value="1"/>
</dbReference>
<keyword evidence="3" id="KW-1185">Reference proteome</keyword>
<dbReference type="PANTHER" id="PTHR32251:SF23">
    <property type="entry name" value="3-OXO-5-ALPHA-STEROID 4-DEHYDROGENASE (DUF1295)"/>
    <property type="match status" value="1"/>
</dbReference>
<evidence type="ECO:0000313" key="2">
    <source>
        <dbReference type="EMBL" id="AEO57618.1"/>
    </source>
</evidence>
<reference evidence="2 3" key="1">
    <citation type="journal article" date="2011" name="Nat. Biotechnol.">
        <title>Comparative genomic analysis of the thermophilic biomass-degrading fungi Myceliophthora thermophila and Thielavia terrestris.</title>
        <authorList>
            <person name="Berka R.M."/>
            <person name="Grigoriev I.V."/>
            <person name="Otillar R."/>
            <person name="Salamov A."/>
            <person name="Grimwood J."/>
            <person name="Reid I."/>
            <person name="Ishmael N."/>
            <person name="John T."/>
            <person name="Darmond C."/>
            <person name="Moisan M.-C."/>
            <person name="Henrissat B."/>
            <person name="Coutinho P.M."/>
            <person name="Lombard V."/>
            <person name="Natvig D.O."/>
            <person name="Lindquist E."/>
            <person name="Schmutz J."/>
            <person name="Lucas S."/>
            <person name="Harris P."/>
            <person name="Powlowski J."/>
            <person name="Bellemare A."/>
            <person name="Taylor D."/>
            <person name="Butler G."/>
            <person name="de Vries R.P."/>
            <person name="Allijn I.E."/>
            <person name="van den Brink J."/>
            <person name="Ushinsky S."/>
            <person name="Storms R."/>
            <person name="Powell A.J."/>
            <person name="Paulsen I.T."/>
            <person name="Elbourne L.D.H."/>
            <person name="Baker S.E."/>
            <person name="Magnuson J."/>
            <person name="LaBoissiere S."/>
            <person name="Clutterbuck A.J."/>
            <person name="Martinez D."/>
            <person name="Wogulis M."/>
            <person name="de Leon A.L."/>
            <person name="Rey M.W."/>
            <person name="Tsang A."/>
        </authorList>
    </citation>
    <scope>NUCLEOTIDE SEQUENCE [LARGE SCALE GENOMIC DNA]</scope>
    <source>
        <strain evidence="3">ATCC 42464 / BCRC 31852 / DSM 1799</strain>
    </source>
</reference>
<dbReference type="OrthoDB" id="201504at2759"/>
<name>G2QE35_THET4</name>
<dbReference type="RefSeq" id="XP_003662863.1">
    <property type="nucleotide sequence ID" value="XM_003662815.1"/>
</dbReference>
<sequence>MALPVVHTLEECADFSRAVKPFIPQLYDLPAKLLDVFAGHETLRQLYTETNPVISGFAISVFLGAVFLVVAEINRNYSQVDRCWSLLPTLYIAHFDAWARLTGLPSRRIDAALLFSTIWSIRLTYNYWRKGGYGIGHEDYRWEIIRQQVPKVVFHIFNWTFISFIQSILLFAIAAPVYTILLASTIEPDLSSADIASVAVELGLILIEYIADEQQWVYQSAKKQYKDSAKVPRGFEQADLDRGFVTSGLWAYSRHPNFAAEQSIWFVLYQWSCYASKTLYNWAGAGPSFLILLFQGSTWLTELITAGKYSEYRDYQKSVGMFTPKGLSPYKGPGVKVPKVIRTSELAKMQEQKEKKKQKQK</sequence>
<feature type="transmembrane region" description="Helical" evidence="1">
    <location>
        <begin position="53"/>
        <end position="71"/>
    </location>
</feature>
<gene>
    <name evidence="2" type="ORF">MYCTH_2303980</name>
</gene>
<proteinExistence type="predicted"/>
<organism evidence="2 3">
    <name type="scientific">Thermothelomyces thermophilus (strain ATCC 42464 / BCRC 31852 / DSM 1799)</name>
    <name type="common">Sporotrichum thermophile</name>
    <dbReference type="NCBI Taxonomy" id="573729"/>
    <lineage>
        <taxon>Eukaryota</taxon>
        <taxon>Fungi</taxon>
        <taxon>Dikarya</taxon>
        <taxon>Ascomycota</taxon>
        <taxon>Pezizomycotina</taxon>
        <taxon>Sordariomycetes</taxon>
        <taxon>Sordariomycetidae</taxon>
        <taxon>Sordariales</taxon>
        <taxon>Chaetomiaceae</taxon>
        <taxon>Thermothelomyces</taxon>
    </lineage>
</organism>
<evidence type="ECO:0000256" key="1">
    <source>
        <dbReference type="SAM" id="Phobius"/>
    </source>
</evidence>
<dbReference type="Gene3D" id="1.20.120.1630">
    <property type="match status" value="1"/>
</dbReference>
<dbReference type="GO" id="GO:0016020">
    <property type="term" value="C:membrane"/>
    <property type="evidence" value="ECO:0007669"/>
    <property type="project" value="TreeGrafter"/>
</dbReference>
<dbReference type="InParanoid" id="G2QE35"/>
<evidence type="ECO:0008006" key="4">
    <source>
        <dbReference type="Google" id="ProtNLM"/>
    </source>
</evidence>
<dbReference type="KEGG" id="mtm:MYCTH_2303980"/>
<dbReference type="OMA" id="WRKGGYQ"/>
<evidence type="ECO:0000313" key="3">
    <source>
        <dbReference type="Proteomes" id="UP000007322"/>
    </source>
</evidence>
<dbReference type="EMBL" id="CP003004">
    <property type="protein sequence ID" value="AEO57618.1"/>
    <property type="molecule type" value="Genomic_DNA"/>
</dbReference>
<keyword evidence="1" id="KW-0472">Membrane</keyword>
<dbReference type="GeneID" id="11507489"/>
<dbReference type="InterPro" id="IPR010721">
    <property type="entry name" value="UstE-like"/>
</dbReference>
<dbReference type="Proteomes" id="UP000007322">
    <property type="component" value="Chromosome 3"/>
</dbReference>
<protein>
    <recommendedName>
        <fullName evidence="4">DUF1295-domain-containing protein</fullName>
    </recommendedName>
</protein>
<feature type="transmembrane region" description="Helical" evidence="1">
    <location>
        <begin position="156"/>
        <end position="181"/>
    </location>
</feature>
<dbReference type="AlphaFoldDB" id="G2QE35"/>
<dbReference type="eggNOG" id="KOG4650">
    <property type="taxonomic scope" value="Eukaryota"/>
</dbReference>
<dbReference type="PANTHER" id="PTHR32251">
    <property type="entry name" value="3-OXO-5-ALPHA-STEROID 4-DEHYDROGENASE"/>
    <property type="match status" value="1"/>
</dbReference>
<dbReference type="HOGENOM" id="CLU_043418_0_1_1"/>
<keyword evidence="1" id="KW-0812">Transmembrane</keyword>